<evidence type="ECO:0000256" key="2">
    <source>
        <dbReference type="SAM" id="MobiDB-lite"/>
    </source>
</evidence>
<gene>
    <name evidence="4" type="ORF">ACOF00016_LOCUS16973</name>
</gene>
<dbReference type="Gene3D" id="3.40.50.1820">
    <property type="entry name" value="alpha/beta hydrolase"/>
    <property type="match status" value="1"/>
</dbReference>
<dbReference type="GO" id="GO:0047372">
    <property type="term" value="F:monoacylglycerol lipase activity"/>
    <property type="evidence" value="ECO:0007669"/>
    <property type="project" value="TreeGrafter"/>
</dbReference>
<feature type="region of interest" description="Disordered" evidence="2">
    <location>
        <begin position="509"/>
        <end position="549"/>
    </location>
</feature>
<protein>
    <recommendedName>
        <fullName evidence="3">Serine aminopeptidase S33 domain-containing protein</fullName>
    </recommendedName>
</protein>
<feature type="compositionally biased region" description="Basic and acidic residues" evidence="2">
    <location>
        <begin position="10"/>
        <end position="28"/>
    </location>
</feature>
<feature type="compositionally biased region" description="Polar residues" evidence="2">
    <location>
        <begin position="512"/>
        <end position="530"/>
    </location>
</feature>
<evidence type="ECO:0000313" key="4">
    <source>
        <dbReference type="EMBL" id="CAE0420186.1"/>
    </source>
</evidence>
<dbReference type="Pfam" id="PF12146">
    <property type="entry name" value="Hydrolase_4"/>
    <property type="match status" value="1"/>
</dbReference>
<dbReference type="PANTHER" id="PTHR10794">
    <property type="entry name" value="ABHYDROLASE DOMAIN-CONTAINING PROTEIN"/>
    <property type="match status" value="1"/>
</dbReference>
<name>A0A7S3LI23_9STRA</name>
<dbReference type="InterPro" id="IPR022742">
    <property type="entry name" value="Hydrolase_4"/>
</dbReference>
<accession>A0A7S3LI23</accession>
<evidence type="ECO:0000256" key="1">
    <source>
        <dbReference type="ARBA" id="ARBA00010884"/>
    </source>
</evidence>
<dbReference type="InterPro" id="IPR050960">
    <property type="entry name" value="AB_hydrolase_4_sf"/>
</dbReference>
<feature type="domain" description="Serine aminopeptidase S33" evidence="3">
    <location>
        <begin position="219"/>
        <end position="330"/>
    </location>
</feature>
<proteinExistence type="inferred from homology"/>
<dbReference type="AlphaFoldDB" id="A0A7S3LI23"/>
<dbReference type="EMBL" id="HBIM01022940">
    <property type="protein sequence ID" value="CAE0420186.1"/>
    <property type="molecule type" value="Transcribed_RNA"/>
</dbReference>
<feature type="region of interest" description="Disordered" evidence="2">
    <location>
        <begin position="1"/>
        <end position="38"/>
    </location>
</feature>
<dbReference type="GO" id="GO:0034338">
    <property type="term" value="F:short-chain carboxylesterase activity"/>
    <property type="evidence" value="ECO:0007669"/>
    <property type="project" value="TreeGrafter"/>
</dbReference>
<evidence type="ECO:0000259" key="3">
    <source>
        <dbReference type="Pfam" id="PF12146"/>
    </source>
</evidence>
<dbReference type="SUPFAM" id="SSF53474">
    <property type="entry name" value="alpha/beta-Hydrolases"/>
    <property type="match status" value="1"/>
</dbReference>
<dbReference type="InterPro" id="IPR029058">
    <property type="entry name" value="AB_hydrolase_fold"/>
</dbReference>
<dbReference type="PANTHER" id="PTHR10794:SF63">
    <property type="entry name" value="ALPHA_BETA HYDROLASE 1, ISOFORM A"/>
    <property type="match status" value="1"/>
</dbReference>
<sequence length="549" mass="60370">MSPLEDDDKAEGSKTREGANDEKSKEEEEKAETEEDYIARVYGSGRFEPAEENTGLIRRFSRQLSSEFDRRRRASLKGNLPQTYSGWTVFLSTISAVVLRYELGLQKSLTRPPAVYGQVKEGPLQEIYEEMTKAETSILRRNIQPSLFVGTRGVMSSTAAYLLGGPADSDLHLKFREMIQMPLDGAMIAVDWELPFLEENSATDQERKQEILQGKIKQPVVIILHGMNNDASFGYVKSMARTMVERGWVAASMNMRGCGRVDLTTPRCYNGAYTGDIRGVVQSIVGRLSEDSSVFLIGNSLGANLVTKYLGEEGLSGSLPRAVAGGIALGNPLAMNSSRISPIWSSVLASGAKKGILENWSTLKHVSDATTKRAIWNALTAATLKQFDEALAPVFARNNRVYPFDFSAGFENADDYGSDAASYKVLPFVPVPLLTMAATDDMIVYHPSRSRLSFCLSNPNAMFVETVCGGHLGWHESPPDKGNWGFASSWADAASADFIEATLKARRKQRSNDPNFSASEFHTIPGNTIHTAGKEGFTELPYQPPRSRL</sequence>
<organism evidence="4">
    <name type="scientific">Amphora coffeiformis</name>
    <dbReference type="NCBI Taxonomy" id="265554"/>
    <lineage>
        <taxon>Eukaryota</taxon>
        <taxon>Sar</taxon>
        <taxon>Stramenopiles</taxon>
        <taxon>Ochrophyta</taxon>
        <taxon>Bacillariophyta</taxon>
        <taxon>Bacillariophyceae</taxon>
        <taxon>Bacillariophycidae</taxon>
        <taxon>Thalassiophysales</taxon>
        <taxon>Catenulaceae</taxon>
        <taxon>Amphora</taxon>
    </lineage>
</organism>
<reference evidence="4" key="1">
    <citation type="submission" date="2021-01" db="EMBL/GenBank/DDBJ databases">
        <authorList>
            <person name="Corre E."/>
            <person name="Pelletier E."/>
            <person name="Niang G."/>
            <person name="Scheremetjew M."/>
            <person name="Finn R."/>
            <person name="Kale V."/>
            <person name="Holt S."/>
            <person name="Cochrane G."/>
            <person name="Meng A."/>
            <person name="Brown T."/>
            <person name="Cohen L."/>
        </authorList>
    </citation>
    <scope>NUCLEOTIDE SEQUENCE</scope>
    <source>
        <strain evidence="4">CCMP127</strain>
    </source>
</reference>
<comment type="similarity">
    <text evidence="1">Belongs to the AB hydrolase superfamily. AB hydrolase 4 family.</text>
</comment>